<accession>A0AAN5RDP5</accession>
<proteinExistence type="predicted"/>
<evidence type="ECO:0000313" key="1">
    <source>
        <dbReference type="EMBL" id="HAT1681589.1"/>
    </source>
</evidence>
<evidence type="ECO:0000313" key="2">
    <source>
        <dbReference type="Proteomes" id="UP000856143"/>
    </source>
</evidence>
<organism evidence="1 2">
    <name type="scientific">Klebsiella oxytoca</name>
    <dbReference type="NCBI Taxonomy" id="571"/>
    <lineage>
        <taxon>Bacteria</taxon>
        <taxon>Pseudomonadati</taxon>
        <taxon>Pseudomonadota</taxon>
        <taxon>Gammaproteobacteria</taxon>
        <taxon>Enterobacterales</taxon>
        <taxon>Enterobacteriaceae</taxon>
        <taxon>Klebsiella/Raoultella group</taxon>
        <taxon>Klebsiella</taxon>
    </lineage>
</organism>
<gene>
    <name evidence="1" type="ORF">I8Y21_002251</name>
</gene>
<dbReference type="EMBL" id="DACSEO010000022">
    <property type="protein sequence ID" value="HAT1681589.1"/>
    <property type="molecule type" value="Genomic_DNA"/>
</dbReference>
<dbReference type="Proteomes" id="UP000856143">
    <property type="component" value="Unassembled WGS sequence"/>
</dbReference>
<dbReference type="AlphaFoldDB" id="A0AAN5RDP5"/>
<reference evidence="1" key="2">
    <citation type="submission" date="2020-11" db="EMBL/GenBank/DDBJ databases">
        <authorList>
            <consortium name="NCBI Pathogen Detection Project"/>
        </authorList>
    </citation>
    <scope>NUCLEOTIDE SEQUENCE</scope>
    <source>
        <strain evidence="1">R404</strain>
    </source>
</reference>
<comment type="caution">
    <text evidence="1">The sequence shown here is derived from an EMBL/GenBank/DDBJ whole genome shotgun (WGS) entry which is preliminary data.</text>
</comment>
<reference evidence="1" key="1">
    <citation type="journal article" date="2018" name="Genome Biol.">
        <title>SKESA: strategic k-mer extension for scrupulous assemblies.</title>
        <authorList>
            <person name="Souvorov A."/>
            <person name="Agarwala R."/>
            <person name="Lipman D.J."/>
        </authorList>
    </citation>
    <scope>NUCLEOTIDE SEQUENCE</scope>
    <source>
        <strain evidence="1">R404</strain>
    </source>
</reference>
<name>A0AAN5RDP5_KLEOX</name>
<protein>
    <submittedName>
        <fullName evidence="1">Uncharacterized protein</fullName>
    </submittedName>
</protein>
<sequence length="155" mass="17298">MKTYEEMIEMAVVAMEAKARRELRIKKIAADITQAYEDVTGVVEYASKYNLFALTSEERILAKQDDGRTRIGLFITTSNGGRLDFNIVTRVSPERERGFYVSVPVRGLYSDDDALVYIDNNQKPFPVPCGNCEAQYDAVADAISEATANKILSAQ</sequence>